<dbReference type="InterPro" id="IPR005537">
    <property type="entry name" value="RAMP_III_fam"/>
</dbReference>
<dbReference type="RefSeq" id="WP_407348328.1">
    <property type="nucleotide sequence ID" value="NZ_CP136864.1"/>
</dbReference>
<reference evidence="4 5" key="1">
    <citation type="submission" date="2023-10" db="EMBL/GenBank/DDBJ databases">
        <title>Two novel species belonging to the OM43/NOR5 clade.</title>
        <authorList>
            <person name="Park M."/>
        </authorList>
    </citation>
    <scope>NUCLEOTIDE SEQUENCE [LARGE SCALE GENOMIC DNA]</scope>
    <source>
        <strain evidence="4 5">IMCC43200</strain>
    </source>
</reference>
<organism evidence="4 5">
    <name type="scientific">Congregibacter variabilis</name>
    <dbReference type="NCBI Taxonomy" id="3081200"/>
    <lineage>
        <taxon>Bacteria</taxon>
        <taxon>Pseudomonadati</taxon>
        <taxon>Pseudomonadota</taxon>
        <taxon>Gammaproteobacteria</taxon>
        <taxon>Cellvibrionales</taxon>
        <taxon>Halieaceae</taxon>
        <taxon>Congregibacter</taxon>
    </lineage>
</organism>
<evidence type="ECO:0000313" key="4">
    <source>
        <dbReference type="EMBL" id="WOJ93684.1"/>
    </source>
</evidence>
<keyword evidence="2" id="KW-0175">Coiled coil</keyword>
<name>A0ABZ0I2F1_9GAMM</name>
<accession>A0ABZ0I2F1</accession>
<gene>
    <name evidence="4" type="ORF">R0135_00605</name>
</gene>
<evidence type="ECO:0000256" key="2">
    <source>
        <dbReference type="SAM" id="Coils"/>
    </source>
</evidence>
<protein>
    <submittedName>
        <fullName evidence="4">RAMP superfamily CRISPR-associated protein</fullName>
    </submittedName>
</protein>
<evidence type="ECO:0000313" key="5">
    <source>
        <dbReference type="Proteomes" id="UP001626537"/>
    </source>
</evidence>
<dbReference type="Pfam" id="PF03787">
    <property type="entry name" value="RAMPs"/>
    <property type="match status" value="1"/>
</dbReference>
<evidence type="ECO:0000256" key="1">
    <source>
        <dbReference type="ARBA" id="ARBA00023118"/>
    </source>
</evidence>
<feature type="domain" description="CRISPR type III-associated protein" evidence="3">
    <location>
        <begin position="41"/>
        <end position="289"/>
    </location>
</feature>
<proteinExistence type="predicted"/>
<dbReference type="EMBL" id="CP136864">
    <property type="protein sequence ID" value="WOJ93684.1"/>
    <property type="molecule type" value="Genomic_DNA"/>
</dbReference>
<keyword evidence="5" id="KW-1185">Reference proteome</keyword>
<evidence type="ECO:0000259" key="3">
    <source>
        <dbReference type="Pfam" id="PF03787"/>
    </source>
</evidence>
<dbReference type="Proteomes" id="UP001626537">
    <property type="component" value="Chromosome"/>
</dbReference>
<sequence>MLVVKAVLNTEGPLSIAMPVPEGGRANKWGQFPVMTRGVDEDGNKLQTGYLPASTLRGYLRRAAVLPDMQAAAEAGSPYRLPKAYAELIGQDAASEQASGDIDLVALQAQRASSPILDLFGSGLGIKSRLRVSHFLPSVNVLPDVFSGTRKDLDDSEQAFNLLNEADRESFANRSESNNKRAEASKLVKTLKARLKKSEKAGDDIAEIKTQIEAAERLQEKYEALMGDMQNSSRTILEHHALPAGLELHGKLVIERDTDRDIELLLRGLDALSLDPKLGAQAARGCGEISGTFDFYRNGLLFKRVSVGSYEPAKVTDFDIAEGAAQFF</sequence>
<keyword evidence="1" id="KW-0051">Antiviral defense</keyword>
<feature type="coiled-coil region" evidence="2">
    <location>
        <begin position="181"/>
        <end position="235"/>
    </location>
</feature>